<proteinExistence type="inferred from homology"/>
<comment type="similarity">
    <text evidence="5">Belongs to the AIR synthase family.</text>
</comment>
<accession>A0A1Y1UJ31</accession>
<evidence type="ECO:0000256" key="18">
    <source>
        <dbReference type="ARBA" id="ARBA00029444"/>
    </source>
</evidence>
<dbReference type="Pfam" id="PF02844">
    <property type="entry name" value="GARS_N"/>
    <property type="match status" value="1"/>
</dbReference>
<comment type="pathway">
    <text evidence="3">Purine metabolism; IMP biosynthesis via de novo pathway; N(1)-(5-phospho-D-ribosyl)glycinamide from 5-phospho-alpha-D-ribose 1-diphosphate: step 2/2.</text>
</comment>
<dbReference type="GO" id="GO:0005829">
    <property type="term" value="C:cytosol"/>
    <property type="evidence" value="ECO:0007669"/>
    <property type="project" value="TreeGrafter"/>
</dbReference>
<dbReference type="InterPro" id="IPR013815">
    <property type="entry name" value="ATP_grasp_subdomain_1"/>
</dbReference>
<evidence type="ECO:0000256" key="7">
    <source>
        <dbReference type="ARBA" id="ARBA00013255"/>
    </source>
</evidence>
<protein>
    <recommendedName>
        <fullName evidence="8">Phosphoribosylformylglycinamidine cyclo-ligase</fullName>
        <ecNumber evidence="6">6.3.3.1</ecNumber>
        <ecNumber evidence="7">6.3.4.13</ecNumber>
    </recommendedName>
    <alternativeName>
        <fullName evidence="20">AIR synthase</fullName>
    </alternativeName>
    <alternativeName>
        <fullName evidence="21">AIRS</fullName>
    </alternativeName>
    <alternativeName>
        <fullName evidence="19">Phosphoribosyl-aminoimidazole synthetase</fullName>
    </alternativeName>
</protein>
<dbReference type="InterPro" id="IPR036676">
    <property type="entry name" value="PurM-like_C_sf"/>
</dbReference>
<dbReference type="NCBIfam" id="TIGR00878">
    <property type="entry name" value="purM"/>
    <property type="match status" value="1"/>
</dbReference>
<dbReference type="SUPFAM" id="SSF56059">
    <property type="entry name" value="Glutathione synthetase ATP-binding domain-like"/>
    <property type="match status" value="1"/>
</dbReference>
<dbReference type="Proteomes" id="UP000193218">
    <property type="component" value="Unassembled WGS sequence"/>
</dbReference>
<evidence type="ECO:0000259" key="25">
    <source>
        <dbReference type="PROSITE" id="PS50975"/>
    </source>
</evidence>
<reference evidence="26 27" key="1">
    <citation type="submission" date="2017-03" db="EMBL/GenBank/DDBJ databases">
        <title>Widespread Adenine N6-methylation of Active Genes in Fungi.</title>
        <authorList>
            <consortium name="DOE Joint Genome Institute"/>
            <person name="Mondo S.J."/>
            <person name="Dannebaum R.O."/>
            <person name="Kuo R.C."/>
            <person name="Louie K.B."/>
            <person name="Bewick A.J."/>
            <person name="Labutti K."/>
            <person name="Haridas S."/>
            <person name="Kuo A."/>
            <person name="Salamov A."/>
            <person name="Ahrendt S.R."/>
            <person name="Lau R."/>
            <person name="Bowen B.P."/>
            <person name="Lipzen A."/>
            <person name="Sullivan W."/>
            <person name="Andreopoulos W.B."/>
            <person name="Clum A."/>
            <person name="Lindquist E."/>
            <person name="Daum C."/>
            <person name="Northen T.R."/>
            <person name="Ramamoorthy G."/>
            <person name="Schmitz R.J."/>
            <person name="Gryganskyi A."/>
            <person name="Culley D."/>
            <person name="Magnuson J."/>
            <person name="James T.Y."/>
            <person name="O'Malley M.A."/>
            <person name="Stajich J.E."/>
            <person name="Spatafora J.W."/>
            <person name="Visel A."/>
            <person name="Grigoriev I.V."/>
        </authorList>
    </citation>
    <scope>NUCLEOTIDE SEQUENCE [LARGE SCALE GENOMIC DNA]</scope>
    <source>
        <strain evidence="26 27">NRRL Y-17943</strain>
    </source>
</reference>
<comment type="similarity">
    <text evidence="4">In the N-terminal section; belongs to the GARS family.</text>
</comment>
<evidence type="ECO:0000256" key="8">
    <source>
        <dbReference type="ARBA" id="ARBA00020367"/>
    </source>
</evidence>
<dbReference type="InterPro" id="IPR020559">
    <property type="entry name" value="PRibGlycinamide_synth_CS"/>
</dbReference>
<dbReference type="GeneID" id="33560914"/>
<keyword evidence="16" id="KW-0511">Multifunctional enzyme</keyword>
<dbReference type="SUPFAM" id="SSF55326">
    <property type="entry name" value="PurM N-terminal domain-like"/>
    <property type="match status" value="1"/>
</dbReference>
<evidence type="ECO:0000256" key="3">
    <source>
        <dbReference type="ARBA" id="ARBA00005174"/>
    </source>
</evidence>
<dbReference type="PROSITE" id="PS00184">
    <property type="entry name" value="GARS"/>
    <property type="match status" value="1"/>
</dbReference>
<evidence type="ECO:0000256" key="6">
    <source>
        <dbReference type="ARBA" id="ARBA00013047"/>
    </source>
</evidence>
<evidence type="ECO:0000256" key="24">
    <source>
        <dbReference type="PROSITE-ProRule" id="PRU00409"/>
    </source>
</evidence>
<evidence type="ECO:0000256" key="23">
    <source>
        <dbReference type="ARBA" id="ARBA00049057"/>
    </source>
</evidence>
<dbReference type="PROSITE" id="PS50975">
    <property type="entry name" value="ATP_GRASP"/>
    <property type="match status" value="1"/>
</dbReference>
<dbReference type="STRING" id="4999.A0A1Y1UJ31"/>
<dbReference type="InterPro" id="IPR020560">
    <property type="entry name" value="PRibGlycinamide_synth_C-dom"/>
</dbReference>
<dbReference type="InParanoid" id="A0A1Y1UJ31"/>
<dbReference type="SUPFAM" id="SSF51246">
    <property type="entry name" value="Rudiment single hybrid motif"/>
    <property type="match status" value="1"/>
</dbReference>
<keyword evidence="13" id="KW-0658">Purine biosynthesis</keyword>
<dbReference type="GO" id="GO:0046084">
    <property type="term" value="P:adenine biosynthetic process"/>
    <property type="evidence" value="ECO:0007669"/>
    <property type="project" value="TreeGrafter"/>
</dbReference>
<evidence type="ECO:0000256" key="4">
    <source>
        <dbReference type="ARBA" id="ARBA00007423"/>
    </source>
</evidence>
<dbReference type="EC" id="6.3.4.13" evidence="7"/>
<dbReference type="Gene3D" id="3.40.50.20">
    <property type="match status" value="1"/>
</dbReference>
<comment type="similarity">
    <text evidence="18">In the C-terminal section; belongs to the AIR synthase family.</text>
</comment>
<dbReference type="Pfam" id="PF02769">
    <property type="entry name" value="AIRS_C"/>
    <property type="match status" value="1"/>
</dbReference>
<dbReference type="FunFam" id="3.30.470.20:FF:000018">
    <property type="entry name" value="Trifunctional purine biosynthetic protein adenosine-3"/>
    <property type="match status" value="1"/>
</dbReference>
<sequence length="819" mass="86080">MASSSISTFPASQTSLTILILGSGGREHALAYKLAQSKRVSKVLVAPGNGGTAIMGGKVTNVLEKWGGSTGYESIAQWAREQGVDLVVPGPEQPLVDGAEVVFRKAGIPVFGPSPAAALLEGSKSLSKAFMARNSIPTASFRSFTSDQYTQASEYIQSNPFTSGRCVIKASGLAAGKGVLIPESTDEAIEALKSVMLDREFGDAGDEVVVEEYLTGPEISVLAFCDGYSVVPLPAAQDHKRIGDGDVGPNTGGMGAYAPAPVATPDIMERVMKESLEPTLKGMREEGHPFVGMLFTGFILTSDGPKVLEYNVRFGDPETQALMLLLSDETDLAEVMLACVERRLDSVKLAYRDGHAVSVVLASQGYPGKYPKGIPMSIPPMPEGVQVFHAGTAIKGDTGVTDGGRVLAVCAFAPSLRQAVDMAYSGVELVEFEGKTFRRDIAYRALAAEPAPLTSTASSSSIPQRPVTGLTYASAGVSVENGNSLVDNIKPIVKATRRPGADASIGGFGGAFDLSAAGYSDPILVSGTDGVGTKLRVALEYGKHDTVGIDLVAMSVNDLIVQGAEPLYFLDYFACSALDIQVAQDVITGIATGCLESGCALIGGETAEMPGMYHGDDYDLAGFAVGAVERSQLLPRTDIVAGDYLIGLPSDGLHSNGFSLVRKIVSLAGLTYDSPTPWSEDVPLGESLLRPTRLYIKPLLPGIKSGLFKGMSHITGGGFTENIPRIFSDPALQGLGVEIDLRTWTLDPVWKWLMSAGNVAPLEMARTFNCGVGMVIVVGANEVDAALQSLTEGGERAFVMGKVTDKSGVQYVGMDTWSV</sequence>
<evidence type="ECO:0000256" key="17">
    <source>
        <dbReference type="ARBA" id="ARBA00029388"/>
    </source>
</evidence>
<dbReference type="InterPro" id="IPR020561">
    <property type="entry name" value="PRibGlycinamid_synth_ATP-grasp"/>
</dbReference>
<comment type="catalytic activity">
    <reaction evidence="22">
        <text>5-phospho-beta-D-ribosylamine + glycine + ATP = N(1)-(5-phospho-beta-D-ribosyl)glycinamide + ADP + phosphate + H(+)</text>
        <dbReference type="Rhea" id="RHEA:17453"/>
        <dbReference type="ChEBI" id="CHEBI:15378"/>
        <dbReference type="ChEBI" id="CHEBI:30616"/>
        <dbReference type="ChEBI" id="CHEBI:43474"/>
        <dbReference type="ChEBI" id="CHEBI:57305"/>
        <dbReference type="ChEBI" id="CHEBI:58681"/>
        <dbReference type="ChEBI" id="CHEBI:143788"/>
        <dbReference type="ChEBI" id="CHEBI:456216"/>
        <dbReference type="EC" id="6.3.4.13"/>
    </reaction>
</comment>
<evidence type="ECO:0000256" key="9">
    <source>
        <dbReference type="ARBA" id="ARBA00022490"/>
    </source>
</evidence>
<dbReference type="OrthoDB" id="2018833at2759"/>
<dbReference type="SMART" id="SM01210">
    <property type="entry name" value="GARS_C"/>
    <property type="match status" value="1"/>
</dbReference>
<keyword evidence="11" id="KW-0479">Metal-binding</keyword>
<comment type="function">
    <text evidence="17">Catalyzes the second and fifth step in the 'de novo' purine biosynthesis pathway; contains phosphoribosylamine--glycine ligase (GARS) and phosphoribosylformylglycinamidine cyclo-ligase (AIRS) activities.</text>
</comment>
<evidence type="ECO:0000256" key="16">
    <source>
        <dbReference type="ARBA" id="ARBA00023268"/>
    </source>
</evidence>
<dbReference type="FunFam" id="3.90.600.10:FF:000001">
    <property type="entry name" value="Trifunctional purine biosynthetic protein adenosine-3"/>
    <property type="match status" value="1"/>
</dbReference>
<dbReference type="InterPro" id="IPR004733">
    <property type="entry name" value="PurM_cligase"/>
</dbReference>
<keyword evidence="10 26" id="KW-0436">Ligase</keyword>
<dbReference type="Gene3D" id="3.90.650.10">
    <property type="entry name" value="PurM-like C-terminal domain"/>
    <property type="match status" value="1"/>
</dbReference>
<evidence type="ECO:0000256" key="11">
    <source>
        <dbReference type="ARBA" id="ARBA00022723"/>
    </source>
</evidence>
<dbReference type="GO" id="GO:0046872">
    <property type="term" value="F:metal ion binding"/>
    <property type="evidence" value="ECO:0007669"/>
    <property type="project" value="UniProtKB-KW"/>
</dbReference>
<evidence type="ECO:0000256" key="1">
    <source>
        <dbReference type="ARBA" id="ARBA00004496"/>
    </source>
</evidence>
<dbReference type="Gene3D" id="3.90.600.10">
    <property type="entry name" value="Phosphoribosylglycinamide synthetase, C-terminal domain"/>
    <property type="match status" value="1"/>
</dbReference>
<dbReference type="Pfam" id="PF00586">
    <property type="entry name" value="AIRS"/>
    <property type="match status" value="1"/>
</dbReference>
<evidence type="ECO:0000256" key="5">
    <source>
        <dbReference type="ARBA" id="ARBA00010280"/>
    </source>
</evidence>
<keyword evidence="15" id="KW-0464">Manganese</keyword>
<dbReference type="FunFam" id="3.30.1490.20:FF:000006">
    <property type="entry name" value="phosphoribosylamine--glycine ligase, chloroplastic-like"/>
    <property type="match status" value="1"/>
</dbReference>
<dbReference type="NCBIfam" id="TIGR00877">
    <property type="entry name" value="purD"/>
    <property type="match status" value="1"/>
</dbReference>
<dbReference type="SUPFAM" id="SSF52440">
    <property type="entry name" value="PreATP-grasp domain"/>
    <property type="match status" value="1"/>
</dbReference>
<comment type="pathway">
    <text evidence="2">Purine metabolism; IMP biosynthesis via de novo pathway; 5-amino-1-(5-phospho-D-ribosyl)imidazole from N(2)-formyl-N(1)-(5-phospho-D-ribosyl)glycinamide: step 2/2.</text>
</comment>
<keyword evidence="14 24" id="KW-0067">ATP-binding</keyword>
<keyword evidence="12 24" id="KW-0547">Nucleotide-binding</keyword>
<dbReference type="InterPro" id="IPR010918">
    <property type="entry name" value="PurM-like_C_dom"/>
</dbReference>
<dbReference type="GO" id="GO:0004641">
    <property type="term" value="F:phosphoribosylformylglycinamidine cyclo-ligase activity"/>
    <property type="evidence" value="ECO:0007669"/>
    <property type="project" value="UniProtKB-EC"/>
</dbReference>
<dbReference type="CDD" id="cd02196">
    <property type="entry name" value="PurM"/>
    <property type="match status" value="1"/>
</dbReference>
<dbReference type="InterPro" id="IPR011761">
    <property type="entry name" value="ATP-grasp"/>
</dbReference>
<comment type="caution">
    <text evidence="26">The sequence shown here is derived from an EMBL/GenBank/DDBJ whole genome shotgun (WGS) entry which is preliminary data.</text>
</comment>
<dbReference type="Gene3D" id="3.30.470.20">
    <property type="entry name" value="ATP-grasp fold, B domain"/>
    <property type="match status" value="1"/>
</dbReference>
<evidence type="ECO:0000256" key="19">
    <source>
        <dbReference type="ARBA" id="ARBA00031908"/>
    </source>
</evidence>
<dbReference type="FunFam" id="3.90.650.10:FF:000011">
    <property type="entry name" value="Phosphoribosylformylglycinamidine cyclo-ligase"/>
    <property type="match status" value="1"/>
</dbReference>
<dbReference type="HAMAP" id="MF_00138">
    <property type="entry name" value="GARS"/>
    <property type="match status" value="1"/>
</dbReference>
<feature type="domain" description="ATP-grasp" evidence="25">
    <location>
        <begin position="128"/>
        <end position="341"/>
    </location>
</feature>
<dbReference type="PANTHER" id="PTHR10520:SF12">
    <property type="entry name" value="TRIFUNCTIONAL PURINE BIOSYNTHETIC PROTEIN ADENOSINE-3"/>
    <property type="match status" value="1"/>
</dbReference>
<evidence type="ECO:0000256" key="2">
    <source>
        <dbReference type="ARBA" id="ARBA00004686"/>
    </source>
</evidence>
<evidence type="ECO:0000256" key="22">
    <source>
        <dbReference type="ARBA" id="ARBA00047843"/>
    </source>
</evidence>
<dbReference type="InterPro" id="IPR000115">
    <property type="entry name" value="PRibGlycinamide_synth"/>
</dbReference>
<evidence type="ECO:0000256" key="13">
    <source>
        <dbReference type="ARBA" id="ARBA00022755"/>
    </source>
</evidence>
<dbReference type="FunCoup" id="A0A1Y1UJ31">
    <property type="interactions" value="592"/>
</dbReference>
<dbReference type="InterPro" id="IPR011054">
    <property type="entry name" value="Rudment_hybrid_motif"/>
</dbReference>
<dbReference type="Pfam" id="PF02843">
    <property type="entry name" value="GARS_C"/>
    <property type="match status" value="1"/>
</dbReference>
<evidence type="ECO:0000256" key="10">
    <source>
        <dbReference type="ARBA" id="ARBA00022598"/>
    </source>
</evidence>
<dbReference type="Gene3D" id="3.30.1330.10">
    <property type="entry name" value="PurM-like, N-terminal domain"/>
    <property type="match status" value="1"/>
</dbReference>
<dbReference type="FunFam" id="3.40.50.20:FF:000006">
    <property type="entry name" value="Phosphoribosylamine--glycine ligase, chloroplastic"/>
    <property type="match status" value="1"/>
</dbReference>
<dbReference type="PANTHER" id="PTHR10520">
    <property type="entry name" value="TRIFUNCTIONAL PURINE BIOSYNTHETIC PROTEIN ADENOSINE-3-RELATED"/>
    <property type="match status" value="1"/>
</dbReference>
<dbReference type="EMBL" id="NBSH01000006">
    <property type="protein sequence ID" value="ORX37115.1"/>
    <property type="molecule type" value="Genomic_DNA"/>
</dbReference>
<evidence type="ECO:0000256" key="14">
    <source>
        <dbReference type="ARBA" id="ARBA00022840"/>
    </source>
</evidence>
<dbReference type="RefSeq" id="XP_021871153.1">
    <property type="nucleotide sequence ID" value="XM_022019105.1"/>
</dbReference>
<dbReference type="GO" id="GO:0006189">
    <property type="term" value="P:'de novo' IMP biosynthetic process"/>
    <property type="evidence" value="ECO:0007669"/>
    <property type="project" value="UniProtKB-UniPathway"/>
</dbReference>
<comment type="subcellular location">
    <subcellularLocation>
        <location evidence="1">Cytoplasm</location>
    </subcellularLocation>
</comment>
<dbReference type="AlphaFoldDB" id="A0A1Y1UJ31"/>
<dbReference type="InterPro" id="IPR020562">
    <property type="entry name" value="PRibGlycinamide_synth_N"/>
</dbReference>
<dbReference type="UniPathway" id="UPA00074">
    <property type="reaction ID" value="UER00125"/>
</dbReference>
<dbReference type="FunFam" id="3.30.1330.10:FF:000001">
    <property type="entry name" value="Phosphoribosylformylglycinamidine cyclo-ligase"/>
    <property type="match status" value="1"/>
</dbReference>
<evidence type="ECO:0000256" key="21">
    <source>
        <dbReference type="ARBA" id="ARBA00033093"/>
    </source>
</evidence>
<evidence type="ECO:0000256" key="12">
    <source>
        <dbReference type="ARBA" id="ARBA00022741"/>
    </source>
</evidence>
<dbReference type="InterPro" id="IPR037123">
    <property type="entry name" value="PRibGlycinamide_synth_C_sf"/>
</dbReference>
<dbReference type="InterPro" id="IPR036921">
    <property type="entry name" value="PurM-like_N_sf"/>
</dbReference>
<gene>
    <name evidence="26" type="ORF">BD324DRAFT_681047</name>
</gene>
<dbReference type="Pfam" id="PF01071">
    <property type="entry name" value="GARS_A"/>
    <property type="match status" value="1"/>
</dbReference>
<evidence type="ECO:0000313" key="26">
    <source>
        <dbReference type="EMBL" id="ORX37115.1"/>
    </source>
</evidence>
<evidence type="ECO:0000256" key="20">
    <source>
        <dbReference type="ARBA" id="ARBA00032931"/>
    </source>
</evidence>
<evidence type="ECO:0000313" key="27">
    <source>
        <dbReference type="Proteomes" id="UP000193218"/>
    </source>
</evidence>
<name>A0A1Y1UJ31_9TREE</name>
<dbReference type="Gene3D" id="3.30.1490.20">
    <property type="entry name" value="ATP-grasp fold, A domain"/>
    <property type="match status" value="1"/>
</dbReference>
<keyword evidence="9" id="KW-0963">Cytoplasm</keyword>
<dbReference type="SMART" id="SM01209">
    <property type="entry name" value="GARS_A"/>
    <property type="match status" value="1"/>
</dbReference>
<dbReference type="EC" id="6.3.3.1" evidence="6"/>
<comment type="catalytic activity">
    <reaction evidence="23">
        <text>2-formamido-N(1)-(5-O-phospho-beta-D-ribosyl)acetamidine + ATP = 5-amino-1-(5-phospho-beta-D-ribosyl)imidazole + ADP + phosphate + H(+)</text>
        <dbReference type="Rhea" id="RHEA:23032"/>
        <dbReference type="ChEBI" id="CHEBI:15378"/>
        <dbReference type="ChEBI" id="CHEBI:30616"/>
        <dbReference type="ChEBI" id="CHEBI:43474"/>
        <dbReference type="ChEBI" id="CHEBI:137981"/>
        <dbReference type="ChEBI" id="CHEBI:147287"/>
        <dbReference type="ChEBI" id="CHEBI:456216"/>
        <dbReference type="EC" id="6.3.3.1"/>
    </reaction>
</comment>
<dbReference type="SUPFAM" id="SSF56042">
    <property type="entry name" value="PurM C-terminal domain-like"/>
    <property type="match status" value="1"/>
</dbReference>
<dbReference type="InterPro" id="IPR016188">
    <property type="entry name" value="PurM-like_N"/>
</dbReference>
<dbReference type="GO" id="GO:0004637">
    <property type="term" value="F:phosphoribosylamine-glycine ligase activity"/>
    <property type="evidence" value="ECO:0007669"/>
    <property type="project" value="UniProtKB-EC"/>
</dbReference>
<dbReference type="GO" id="GO:0005524">
    <property type="term" value="F:ATP binding"/>
    <property type="evidence" value="ECO:0007669"/>
    <property type="project" value="UniProtKB-UniRule"/>
</dbReference>
<organism evidence="26 27">
    <name type="scientific">Kockovaella imperatae</name>
    <dbReference type="NCBI Taxonomy" id="4999"/>
    <lineage>
        <taxon>Eukaryota</taxon>
        <taxon>Fungi</taxon>
        <taxon>Dikarya</taxon>
        <taxon>Basidiomycota</taxon>
        <taxon>Agaricomycotina</taxon>
        <taxon>Tremellomycetes</taxon>
        <taxon>Tremellales</taxon>
        <taxon>Cuniculitremaceae</taxon>
        <taxon>Kockovaella</taxon>
    </lineage>
</organism>
<dbReference type="InterPro" id="IPR016185">
    <property type="entry name" value="PreATP-grasp_dom_sf"/>
</dbReference>
<keyword evidence="27" id="KW-1185">Reference proteome</keyword>
<evidence type="ECO:0000256" key="15">
    <source>
        <dbReference type="ARBA" id="ARBA00023211"/>
    </source>
</evidence>
<dbReference type="HAMAP" id="MF_00741">
    <property type="entry name" value="AIRS"/>
    <property type="match status" value="1"/>
</dbReference>